<feature type="signal peptide" evidence="3">
    <location>
        <begin position="1"/>
        <end position="22"/>
    </location>
</feature>
<dbReference type="Proteomes" id="UP000838763">
    <property type="component" value="Unassembled WGS sequence"/>
</dbReference>
<protein>
    <submittedName>
        <fullName evidence="4">Uncharacterized protein</fullName>
    </submittedName>
</protein>
<keyword evidence="5" id="KW-1185">Reference proteome</keyword>
<dbReference type="EMBL" id="CALLCH030000017">
    <property type="protein sequence ID" value="CAI4217881.1"/>
    <property type="molecule type" value="Genomic_DNA"/>
</dbReference>
<comment type="caution">
    <text evidence="4">The sequence shown here is derived from an EMBL/GenBank/DDBJ whole genome shotgun (WGS) entry which is preliminary data.</text>
</comment>
<keyword evidence="3" id="KW-0732">Signal</keyword>
<keyword evidence="2" id="KW-1133">Transmembrane helix</keyword>
<feature type="region of interest" description="Disordered" evidence="1">
    <location>
        <begin position="91"/>
        <end position="132"/>
    </location>
</feature>
<reference evidence="4" key="1">
    <citation type="submission" date="2022-11" db="EMBL/GenBank/DDBJ databases">
        <authorList>
            <person name="Scott C."/>
            <person name="Bruce N."/>
        </authorList>
    </citation>
    <scope>NUCLEOTIDE SEQUENCE</scope>
</reference>
<name>A0A9P1H8G5_9PEZI</name>
<gene>
    <name evidence="4" type="ORF">PPNO1_LOCUS7481</name>
</gene>
<evidence type="ECO:0000256" key="1">
    <source>
        <dbReference type="SAM" id="MobiDB-lite"/>
    </source>
</evidence>
<evidence type="ECO:0000256" key="2">
    <source>
        <dbReference type="SAM" id="Phobius"/>
    </source>
</evidence>
<keyword evidence="2" id="KW-0812">Transmembrane</keyword>
<feature type="compositionally biased region" description="Basic and acidic residues" evidence="1">
    <location>
        <begin position="25"/>
        <end position="41"/>
    </location>
</feature>
<proteinExistence type="predicted"/>
<dbReference type="AlphaFoldDB" id="A0A9P1H8G5"/>
<feature type="region of interest" description="Disordered" evidence="1">
    <location>
        <begin position="207"/>
        <end position="234"/>
    </location>
</feature>
<keyword evidence="2" id="KW-0472">Membrane</keyword>
<feature type="chain" id="PRO_5040292427" evidence="3">
    <location>
        <begin position="23"/>
        <end position="260"/>
    </location>
</feature>
<feature type="region of interest" description="Disordered" evidence="1">
    <location>
        <begin position="20"/>
        <end position="41"/>
    </location>
</feature>
<dbReference type="OrthoDB" id="5233507at2759"/>
<accession>A0A9P1H8G5</accession>
<feature type="transmembrane region" description="Helical" evidence="2">
    <location>
        <begin position="239"/>
        <end position="259"/>
    </location>
</feature>
<sequence>MVPPRVIPGVALALAAVTSAQSTSTHERKIRDGSGDEHDNHNNVVFHEGGLGLCLDIRGDEERGLPYTMFHRDTGSVLGADESLTTLVITGTEEGGDDDDIEREGGYPPRKPRPDLNRNRTAAPRTITQGPGTFEYTATRGRDKTVVNRCHLEGQASAECNVTHVGKGWYTKKQPDFVGEWSTYNFTWTSGGRYGFAPVTLTAGLEKLPKETAPPPDVENDGGEEGTGSGSVREMLHGAGAPAAAAAVLVGFVLGAFAII</sequence>
<evidence type="ECO:0000313" key="5">
    <source>
        <dbReference type="Proteomes" id="UP000838763"/>
    </source>
</evidence>
<organism evidence="4 5">
    <name type="scientific">Parascedosporium putredinis</name>
    <dbReference type="NCBI Taxonomy" id="1442378"/>
    <lineage>
        <taxon>Eukaryota</taxon>
        <taxon>Fungi</taxon>
        <taxon>Dikarya</taxon>
        <taxon>Ascomycota</taxon>
        <taxon>Pezizomycotina</taxon>
        <taxon>Sordariomycetes</taxon>
        <taxon>Hypocreomycetidae</taxon>
        <taxon>Microascales</taxon>
        <taxon>Microascaceae</taxon>
        <taxon>Parascedosporium</taxon>
    </lineage>
</organism>
<evidence type="ECO:0000256" key="3">
    <source>
        <dbReference type="SAM" id="SignalP"/>
    </source>
</evidence>
<evidence type="ECO:0000313" key="4">
    <source>
        <dbReference type="EMBL" id="CAI4217881.1"/>
    </source>
</evidence>